<evidence type="ECO:0000313" key="3">
    <source>
        <dbReference type="Proteomes" id="UP000805614"/>
    </source>
</evidence>
<comment type="caution">
    <text evidence="2">The sequence shown here is derived from an EMBL/GenBank/DDBJ whole genome shotgun (WGS) entry which is preliminary data.</text>
</comment>
<protein>
    <submittedName>
        <fullName evidence="2">Helix-turn-helix transcriptional regulator</fullName>
    </submittedName>
</protein>
<proteinExistence type="predicted"/>
<feature type="domain" description="HTH cro/C1-type" evidence="1">
    <location>
        <begin position="12"/>
        <end position="45"/>
    </location>
</feature>
<dbReference type="Proteomes" id="UP000805614">
    <property type="component" value="Unassembled WGS sequence"/>
</dbReference>
<organism evidence="2 3">
    <name type="scientific">Actinomadura alba</name>
    <dbReference type="NCBI Taxonomy" id="406431"/>
    <lineage>
        <taxon>Bacteria</taxon>
        <taxon>Bacillati</taxon>
        <taxon>Actinomycetota</taxon>
        <taxon>Actinomycetes</taxon>
        <taxon>Streptosporangiales</taxon>
        <taxon>Thermomonosporaceae</taxon>
        <taxon>Actinomadura</taxon>
    </lineage>
</organism>
<accession>A0ABR7LJ31</accession>
<name>A0ABR7LJ31_9ACTN</name>
<keyword evidence="3" id="KW-1185">Reference proteome</keyword>
<dbReference type="Pfam" id="PF01381">
    <property type="entry name" value="HTH_3"/>
    <property type="match status" value="1"/>
</dbReference>
<gene>
    <name evidence="2" type="ORF">HKK74_04505</name>
</gene>
<dbReference type="CDD" id="cd00093">
    <property type="entry name" value="HTH_XRE"/>
    <property type="match status" value="1"/>
</dbReference>
<dbReference type="InterPro" id="IPR001387">
    <property type="entry name" value="Cro/C1-type_HTH"/>
</dbReference>
<dbReference type="RefSeq" id="WP_187241746.1">
    <property type="nucleotide sequence ID" value="NZ_BAAAOK010000008.1"/>
</dbReference>
<dbReference type="SUPFAM" id="SSF47413">
    <property type="entry name" value="lambda repressor-like DNA-binding domains"/>
    <property type="match status" value="1"/>
</dbReference>
<dbReference type="InterPro" id="IPR010982">
    <property type="entry name" value="Lambda_DNA-bd_dom_sf"/>
</dbReference>
<dbReference type="EMBL" id="JABVEC010000002">
    <property type="protein sequence ID" value="MBC6464760.1"/>
    <property type="molecule type" value="Genomic_DNA"/>
</dbReference>
<sequence>MSRDRTRVARYVIARRGEVGLTQQGLADRAGVDIKTIYNLESGERWPQAKTRGALEAVLSWYPGDLQRIAEGGEPVVYERPPSRRELLADYIRTRMDQLRLTWADVARDGRIPEEELHDLRRQMIPEGHVKLGLERALRWEPGSIDAIVDTGKEPATVHRWPEEQRVKPTQGFTEEEVRQAEEIAERVRNDPELARAVATLLGFRSPGHDGADARDTA</sequence>
<dbReference type="Gene3D" id="1.10.260.40">
    <property type="entry name" value="lambda repressor-like DNA-binding domains"/>
    <property type="match status" value="1"/>
</dbReference>
<evidence type="ECO:0000259" key="1">
    <source>
        <dbReference type="PROSITE" id="PS50943"/>
    </source>
</evidence>
<dbReference type="PROSITE" id="PS50943">
    <property type="entry name" value="HTH_CROC1"/>
    <property type="match status" value="1"/>
</dbReference>
<reference evidence="2 3" key="1">
    <citation type="submission" date="2020-06" db="EMBL/GenBank/DDBJ databases">
        <title>Actinomadura xiongansis sp. nov., isolated from soil of Baiyangdian.</title>
        <authorList>
            <person name="Zhang X."/>
        </authorList>
    </citation>
    <scope>NUCLEOTIDE SEQUENCE [LARGE SCALE GENOMIC DNA]</scope>
    <source>
        <strain evidence="2 3">HBUM206468</strain>
    </source>
</reference>
<evidence type="ECO:0000313" key="2">
    <source>
        <dbReference type="EMBL" id="MBC6464760.1"/>
    </source>
</evidence>